<feature type="region of interest" description="Disordered" evidence="1">
    <location>
        <begin position="258"/>
        <end position="291"/>
    </location>
</feature>
<feature type="domain" description="PRC-barrel" evidence="2">
    <location>
        <begin position="11"/>
        <end position="75"/>
    </location>
</feature>
<proteinExistence type="predicted"/>
<dbReference type="InterPro" id="IPR027275">
    <property type="entry name" value="PRC-brl_dom"/>
</dbReference>
<dbReference type="GO" id="GO:0019684">
    <property type="term" value="P:photosynthesis, light reaction"/>
    <property type="evidence" value="ECO:0007669"/>
    <property type="project" value="InterPro"/>
</dbReference>
<gene>
    <name evidence="4" type="ORF">NBM05_08220</name>
</gene>
<dbReference type="SUPFAM" id="SSF50346">
    <property type="entry name" value="PRC-barrel domain"/>
    <property type="match status" value="1"/>
</dbReference>
<dbReference type="AlphaFoldDB" id="A0A9X2HEW9"/>
<keyword evidence="5" id="KW-1185">Reference proteome</keyword>
<dbReference type="InterPro" id="IPR019060">
    <property type="entry name" value="DUF2382"/>
</dbReference>
<dbReference type="Pfam" id="PF09557">
    <property type="entry name" value="DUF2382"/>
    <property type="match status" value="1"/>
</dbReference>
<evidence type="ECO:0000313" key="4">
    <source>
        <dbReference type="EMBL" id="MCP3425989.1"/>
    </source>
</evidence>
<evidence type="ECO:0000313" key="5">
    <source>
        <dbReference type="Proteomes" id="UP001139502"/>
    </source>
</evidence>
<evidence type="ECO:0000259" key="2">
    <source>
        <dbReference type="Pfam" id="PF05239"/>
    </source>
</evidence>
<feature type="domain" description="DUF2382" evidence="3">
    <location>
        <begin position="216"/>
        <end position="327"/>
    </location>
</feature>
<feature type="region of interest" description="Disordered" evidence="1">
    <location>
        <begin position="304"/>
        <end position="338"/>
    </location>
</feature>
<dbReference type="PANTHER" id="PTHR38463:SF1">
    <property type="entry name" value="STRESS RESPONSE PROTEIN YSNF"/>
    <property type="match status" value="1"/>
</dbReference>
<accession>A0A9X2HEW9</accession>
<evidence type="ECO:0000259" key="3">
    <source>
        <dbReference type="Pfam" id="PF09557"/>
    </source>
</evidence>
<feature type="compositionally biased region" description="Basic and acidic residues" evidence="1">
    <location>
        <begin position="216"/>
        <end position="232"/>
    </location>
</feature>
<dbReference type="RefSeq" id="WP_254166456.1">
    <property type="nucleotide sequence ID" value="NZ_JANAFB010000017.1"/>
</dbReference>
<dbReference type="Pfam" id="PF05239">
    <property type="entry name" value="PRC"/>
    <property type="match status" value="1"/>
</dbReference>
<dbReference type="InterPro" id="IPR011033">
    <property type="entry name" value="PRC_barrel-like_sf"/>
</dbReference>
<feature type="compositionally biased region" description="Basic and acidic residues" evidence="1">
    <location>
        <begin position="109"/>
        <end position="138"/>
    </location>
</feature>
<sequence length="338" mass="37129">MVNNNLDFDALDNANVYDDEHKKIGSIGQVYLDDDTQQPKFVTVNVGLFGARETFIPVESANRTEDGITVPFSKDFIKDAPNVDVDGHLTPDEERQLFDYYSLNYDDRSGRSAGGVRDDAGRRDDRDDAGRRGERDGDLAAGGVGGGLGRDDDRGAGLGRDDAALRDRGAGLGRDDDAALRDGDRGAGLGRDDADRAAADGRGREAGLDDEGSLVAHEERLHVGTEQHEAGRARLRKRVRTEHQNVEVPVQREELVVEREEIDPNSAEARNAGGIDAQETEEVVTLREERPVVDKETVATERVNVGKRTVQDTETVSGDVRREEIEVDDEENGPDRRR</sequence>
<reference evidence="4" key="1">
    <citation type="submission" date="2022-06" db="EMBL/GenBank/DDBJ databases">
        <title>Rothia sp. isolated from sandalwood seedling.</title>
        <authorList>
            <person name="Tuikhar N."/>
            <person name="Kirdat K."/>
            <person name="Thorat V."/>
            <person name="Swetha P."/>
            <person name="Padma S."/>
            <person name="Sundararaj R."/>
            <person name="Yadav A."/>
        </authorList>
    </citation>
    <scope>NUCLEOTIDE SEQUENCE</scope>
    <source>
        <strain evidence="4">AR01</strain>
    </source>
</reference>
<dbReference type="NCBIfam" id="TIGR02271">
    <property type="entry name" value="YsnF/AvaK domain"/>
    <property type="match status" value="1"/>
</dbReference>
<name>A0A9X2HEW9_9MICC</name>
<feature type="region of interest" description="Disordered" evidence="1">
    <location>
        <begin position="109"/>
        <end position="233"/>
    </location>
</feature>
<dbReference type="EMBL" id="JANAFB010000017">
    <property type="protein sequence ID" value="MCP3425989.1"/>
    <property type="molecule type" value="Genomic_DNA"/>
</dbReference>
<dbReference type="InterPro" id="IPR014747">
    <property type="entry name" value="Bac_photo_RC_H_C"/>
</dbReference>
<feature type="compositionally biased region" description="Basic and acidic residues" evidence="1">
    <location>
        <begin position="149"/>
        <end position="207"/>
    </location>
</feature>
<dbReference type="Gene3D" id="3.90.50.10">
    <property type="entry name" value="Photosynthetic Reaction Center, subunit H, domain 2"/>
    <property type="match status" value="1"/>
</dbReference>
<evidence type="ECO:0000256" key="1">
    <source>
        <dbReference type="SAM" id="MobiDB-lite"/>
    </source>
</evidence>
<protein>
    <submittedName>
        <fullName evidence="4">PRC and DUF2382 domain-containing protein</fullName>
    </submittedName>
</protein>
<comment type="caution">
    <text evidence="4">The sequence shown here is derived from an EMBL/GenBank/DDBJ whole genome shotgun (WGS) entry which is preliminary data.</text>
</comment>
<dbReference type="GO" id="GO:0030077">
    <property type="term" value="C:plasma membrane light-harvesting complex"/>
    <property type="evidence" value="ECO:0007669"/>
    <property type="project" value="InterPro"/>
</dbReference>
<dbReference type="PANTHER" id="PTHR38463">
    <property type="entry name" value="STRESS RESPONSE PROTEIN YSNF"/>
    <property type="match status" value="1"/>
</dbReference>
<dbReference type="Proteomes" id="UP001139502">
    <property type="component" value="Unassembled WGS sequence"/>
</dbReference>
<organism evidence="4 5">
    <name type="scientific">Rothia santali</name>
    <dbReference type="NCBI Taxonomy" id="2949643"/>
    <lineage>
        <taxon>Bacteria</taxon>
        <taxon>Bacillati</taxon>
        <taxon>Actinomycetota</taxon>
        <taxon>Actinomycetes</taxon>
        <taxon>Micrococcales</taxon>
        <taxon>Micrococcaceae</taxon>
        <taxon>Rothia</taxon>
    </lineage>
</organism>
<dbReference type="InterPro" id="IPR052967">
    <property type="entry name" value="Stress_Response_Assoc"/>
</dbReference>